<reference evidence="1" key="1">
    <citation type="submission" date="2017-02" db="UniProtKB">
        <authorList>
            <consortium name="WormBaseParasite"/>
        </authorList>
    </citation>
    <scope>IDENTIFICATION</scope>
</reference>
<evidence type="ECO:0000313" key="1">
    <source>
        <dbReference type="WBParaSite" id="ASIM_0000312801-mRNA-1"/>
    </source>
</evidence>
<dbReference type="WBParaSite" id="ASIM_0000312801-mRNA-1">
    <property type="protein sequence ID" value="ASIM_0000312801-mRNA-1"/>
    <property type="gene ID" value="ASIM_0000312801"/>
</dbReference>
<protein>
    <submittedName>
        <fullName evidence="1">Anticodon_1 domain-containing protein</fullName>
    </submittedName>
</protein>
<accession>A0A0M3J6E2</accession>
<organism evidence="1">
    <name type="scientific">Anisakis simplex</name>
    <name type="common">Herring worm</name>
    <dbReference type="NCBI Taxonomy" id="6269"/>
    <lineage>
        <taxon>Eukaryota</taxon>
        <taxon>Metazoa</taxon>
        <taxon>Ecdysozoa</taxon>
        <taxon>Nematoda</taxon>
        <taxon>Chromadorea</taxon>
        <taxon>Rhabditida</taxon>
        <taxon>Spirurina</taxon>
        <taxon>Ascaridomorpha</taxon>
        <taxon>Ascaridoidea</taxon>
        <taxon>Anisakidae</taxon>
        <taxon>Anisakis</taxon>
        <taxon>Anisakis simplex complex</taxon>
    </lineage>
</organism>
<proteinExistence type="predicted"/>
<name>A0A0M3J6E2_ANISI</name>
<sequence length="133" mass="14867">LNAIVRRRHVLSEGAASDGDERVLAVLSMMIGLFEAFRVIFPFFSPEIHRKCLSCLSVGIASFIDRLEDCISTDSAFANLVMSSSHPNLRCLLRLYDEVCAEASQLFHLLISSADNAKETSVMKLQEVLVYER</sequence>
<dbReference type="AlphaFoldDB" id="A0A0M3J6E2"/>